<dbReference type="GO" id="GO:0042981">
    <property type="term" value="P:regulation of apoptotic process"/>
    <property type="evidence" value="ECO:0007669"/>
    <property type="project" value="TreeGrafter"/>
</dbReference>
<keyword evidence="3 8" id="KW-0433">Leucine-rich repeat</keyword>
<reference evidence="11" key="2">
    <citation type="submission" date="2025-05" db="UniProtKB">
        <authorList>
            <consortium name="Ensembl"/>
        </authorList>
    </citation>
    <scope>IDENTIFICATION</scope>
</reference>
<dbReference type="Gene3D" id="1.10.10.10">
    <property type="entry name" value="Winged helix-like DNA-binding domain superfamily/Winged helix DNA-binding domain"/>
    <property type="match status" value="1"/>
</dbReference>
<dbReference type="Ensembl" id="ENSOMYT00000020599.2">
    <property type="protein sequence ID" value="ENSOMYP00000018741.2"/>
    <property type="gene ID" value="ENSOMYG00000075016.1"/>
</dbReference>
<evidence type="ECO:0000313" key="11">
    <source>
        <dbReference type="Ensembl" id="ENSOMYP00000018741.2"/>
    </source>
</evidence>
<dbReference type="SUPFAM" id="SSF52058">
    <property type="entry name" value="L domain-like"/>
    <property type="match status" value="1"/>
</dbReference>
<evidence type="ECO:0000256" key="8">
    <source>
        <dbReference type="RuleBase" id="RU369103"/>
    </source>
</evidence>
<dbReference type="PANTHER" id="PTHR11375">
    <property type="entry name" value="ACIDIC LEUCINE-RICH NUCLEAR PHOSPHOPROTEIN 32"/>
    <property type="match status" value="1"/>
</dbReference>
<sequence length="418" mass="47007">MGKTSDLRDFERGMIVGARRAGSSVSETAALLGFSRTTVSRVYREWCDKQKTSSQRQSCGRKQLVDERGRMRMERIVKANRRATNRQITAQYNSGAQNGISERTTRRSLSRMGYSSRRPRRANEEWKNIACVDTVRELVLDNCSSNEGKIEGLTAEFVSLEFLSLINVGLISASNLPKLEKLKKLELSDNRISGGLDVLAEKLPNLTHLNLSGNKLKDISTLEPLKKLDGLKSLDLFNCEVTNLNDYRESVFKLLPQLTYLDGYDVEDREASDSDGEVDGVDDDDDEEDEEGEEEDFDEEDDDDEEGAEGEEEDEVSGDEEEEDLGIEGEVEDEDDEDDDEEVEAVKGEKRKREPDDEDDDDDDDEGGDGRGKDPPIATPSAFTPPPQYWFNQNSSLYLGVATTRERENGTKPVINQR</sequence>
<dbReference type="InterPro" id="IPR001611">
    <property type="entry name" value="Leu-rich_rpt"/>
</dbReference>
<feature type="domain" description="U2A'/phosphoprotein 32 family A C-terminal" evidence="10">
    <location>
        <begin position="244"/>
        <end position="262"/>
    </location>
</feature>
<evidence type="ECO:0000256" key="4">
    <source>
        <dbReference type="ARBA" id="ARBA00022737"/>
    </source>
</evidence>
<feature type="compositionally biased region" description="Acidic residues" evidence="9">
    <location>
        <begin position="356"/>
        <end position="367"/>
    </location>
</feature>
<dbReference type="Pfam" id="PF13384">
    <property type="entry name" value="HTH_23"/>
    <property type="match status" value="1"/>
</dbReference>
<dbReference type="InterPro" id="IPR045081">
    <property type="entry name" value="AN32"/>
</dbReference>
<dbReference type="GO" id="GO:0005634">
    <property type="term" value="C:nucleus"/>
    <property type="evidence" value="ECO:0007669"/>
    <property type="project" value="UniProtKB-SubCell"/>
</dbReference>
<dbReference type="Pfam" id="PF14580">
    <property type="entry name" value="LRR_9"/>
    <property type="match status" value="1"/>
</dbReference>
<keyword evidence="5" id="KW-0143">Chaperone</keyword>
<comment type="subcellular location">
    <subcellularLocation>
        <location evidence="1 8">Nucleus</location>
    </subcellularLocation>
</comment>
<dbReference type="AlphaFoldDB" id="A0A8C7P7Y2"/>
<dbReference type="InterPro" id="IPR036388">
    <property type="entry name" value="WH-like_DNA-bd_sf"/>
</dbReference>
<evidence type="ECO:0000313" key="12">
    <source>
        <dbReference type="Proteomes" id="UP000694395"/>
    </source>
</evidence>
<dbReference type="PROSITE" id="PS51450">
    <property type="entry name" value="LRR"/>
    <property type="match status" value="1"/>
</dbReference>
<evidence type="ECO:0000256" key="7">
    <source>
        <dbReference type="ARBA" id="ARBA00025777"/>
    </source>
</evidence>
<comment type="similarity">
    <text evidence="7 8">Belongs to the ANP32 family.</text>
</comment>
<dbReference type="PANTHER" id="PTHR11375:SF2">
    <property type="entry name" value="ACIDIC LEUCINE-RICH NUCLEAR PHOSPHOPROTEIN 32 FAMILY MEMBER B"/>
    <property type="match status" value="1"/>
</dbReference>
<dbReference type="InterPro" id="IPR032675">
    <property type="entry name" value="LRR_dom_sf"/>
</dbReference>
<name>A0A8C7P7Y2_ONCMY</name>
<evidence type="ECO:0000256" key="1">
    <source>
        <dbReference type="ARBA" id="ARBA00004123"/>
    </source>
</evidence>
<dbReference type="Proteomes" id="UP000694395">
    <property type="component" value="Chromosome 10"/>
</dbReference>
<dbReference type="SMART" id="SM00446">
    <property type="entry name" value="LRRcap"/>
    <property type="match status" value="1"/>
</dbReference>
<protein>
    <recommendedName>
        <fullName evidence="8">Acidic leucine-rich nuclear phosphoprotein 32 family member</fullName>
    </recommendedName>
</protein>
<dbReference type="GeneTree" id="ENSGT00950000182907"/>
<dbReference type="GO" id="GO:0042393">
    <property type="term" value="F:histone binding"/>
    <property type="evidence" value="ECO:0007669"/>
    <property type="project" value="TreeGrafter"/>
</dbReference>
<evidence type="ECO:0000256" key="9">
    <source>
        <dbReference type="SAM" id="MobiDB-lite"/>
    </source>
</evidence>
<comment type="function">
    <text evidence="8">Multifunctional protein that is involved in the regulation of many processes.</text>
</comment>
<dbReference type="FunFam" id="3.80.10.10:FF:000003">
    <property type="entry name" value="Acidic leucine-rich nuclear phosphoprotein 32 family member A"/>
    <property type="match status" value="1"/>
</dbReference>
<evidence type="ECO:0000259" key="10">
    <source>
        <dbReference type="SMART" id="SM00446"/>
    </source>
</evidence>
<feature type="region of interest" description="Disordered" evidence="9">
    <location>
        <begin position="268"/>
        <end position="392"/>
    </location>
</feature>
<organism evidence="11 12">
    <name type="scientific">Oncorhynchus mykiss</name>
    <name type="common">Rainbow trout</name>
    <name type="synonym">Salmo gairdneri</name>
    <dbReference type="NCBI Taxonomy" id="8022"/>
    <lineage>
        <taxon>Eukaryota</taxon>
        <taxon>Metazoa</taxon>
        <taxon>Chordata</taxon>
        <taxon>Craniata</taxon>
        <taxon>Vertebrata</taxon>
        <taxon>Euteleostomi</taxon>
        <taxon>Actinopterygii</taxon>
        <taxon>Neopterygii</taxon>
        <taxon>Teleostei</taxon>
        <taxon>Protacanthopterygii</taxon>
        <taxon>Salmoniformes</taxon>
        <taxon>Salmonidae</taxon>
        <taxon>Salmoninae</taxon>
        <taxon>Oncorhynchus</taxon>
    </lineage>
</organism>
<evidence type="ECO:0000256" key="5">
    <source>
        <dbReference type="ARBA" id="ARBA00023186"/>
    </source>
</evidence>
<evidence type="ECO:0000256" key="2">
    <source>
        <dbReference type="ARBA" id="ARBA00022553"/>
    </source>
</evidence>
<feature type="compositionally biased region" description="Acidic residues" evidence="9">
    <location>
        <begin position="268"/>
        <end position="343"/>
    </location>
</feature>
<evidence type="ECO:0000256" key="3">
    <source>
        <dbReference type="ARBA" id="ARBA00022614"/>
    </source>
</evidence>
<dbReference type="Ensembl" id="ENSOMYT00000020608.2">
    <property type="protein sequence ID" value="ENSOMYP00000018750.2"/>
    <property type="gene ID" value="ENSOMYG00000075016.1"/>
</dbReference>
<keyword evidence="6 8" id="KW-0539">Nucleus</keyword>
<keyword evidence="4" id="KW-0677">Repeat</keyword>
<keyword evidence="12" id="KW-1185">Reference proteome</keyword>
<dbReference type="SUPFAM" id="SSF46689">
    <property type="entry name" value="Homeodomain-like"/>
    <property type="match status" value="1"/>
</dbReference>
<proteinExistence type="inferred from homology"/>
<dbReference type="Gene3D" id="3.80.10.10">
    <property type="entry name" value="Ribonuclease Inhibitor"/>
    <property type="match status" value="1"/>
</dbReference>
<keyword evidence="2" id="KW-0597">Phosphoprotein</keyword>
<evidence type="ECO:0000256" key="6">
    <source>
        <dbReference type="ARBA" id="ARBA00023242"/>
    </source>
</evidence>
<accession>A0A8C7P7Y2</accession>
<dbReference type="InterPro" id="IPR009057">
    <property type="entry name" value="Homeodomain-like_sf"/>
</dbReference>
<feature type="compositionally biased region" description="Basic and acidic residues" evidence="9">
    <location>
        <begin position="344"/>
        <end position="355"/>
    </location>
</feature>
<dbReference type="InterPro" id="IPR003603">
    <property type="entry name" value="U2A'_phosphoprotein32A_C"/>
</dbReference>
<reference evidence="11 12" key="1">
    <citation type="submission" date="2020-07" db="EMBL/GenBank/DDBJ databases">
        <title>A long reads based de novo assembly of the rainbow trout Arlee double haploid line genome.</title>
        <authorList>
            <person name="Gao G."/>
            <person name="Palti Y."/>
        </authorList>
    </citation>
    <scope>NUCLEOTIDE SEQUENCE [LARGE SCALE GENOMIC DNA]</scope>
</reference>